<sequence length="321" mass="35408">MSNKKFLFGICVVLALVIAFFLGPRYEVVPLTPEQAAHVISEEESVATPSASAEATAPEDTDSERIPDREQSTQLEQATEVPGEETDNGQQEKEALPSEAPAPSAPMEQPASGSPEETSNPEATSKPSLQPSATVKPAATPKPTTAPRPSEESKDRYLTDPIPSGKPKPVEWQDVTIDKDKELTITLSVTAKTILNNMKLFNEKKLEVLPEDGVIYPSQKVTFYEGESVFDVLLREMKRNKIHMEFVMTPIYNSNYVEGINNIYEFDCGELSGWMYKVNEWFPNYGASRYVLKDGDVVDWVYTCDLGRDIGGGFVASGGEK</sequence>
<feature type="region of interest" description="Disordered" evidence="1">
    <location>
        <begin position="41"/>
        <end position="170"/>
    </location>
</feature>
<evidence type="ECO:0000256" key="1">
    <source>
        <dbReference type="SAM" id="MobiDB-lite"/>
    </source>
</evidence>
<dbReference type="AlphaFoldDB" id="A0A371P618"/>
<accession>A0A371P618</accession>
<protein>
    <submittedName>
        <fullName evidence="3">DUF4430 domain-containing protein</fullName>
    </submittedName>
</protein>
<evidence type="ECO:0000313" key="3">
    <source>
        <dbReference type="EMBL" id="REK71352.1"/>
    </source>
</evidence>
<feature type="compositionally biased region" description="Low complexity" evidence="1">
    <location>
        <begin position="97"/>
        <end position="112"/>
    </location>
</feature>
<gene>
    <name evidence="3" type="ORF">DX130_22270</name>
</gene>
<dbReference type="OrthoDB" id="2356646at2"/>
<dbReference type="EMBL" id="QUBQ01000006">
    <property type="protein sequence ID" value="REK71352.1"/>
    <property type="molecule type" value="Genomic_DNA"/>
</dbReference>
<dbReference type="Gene3D" id="2.170.130.30">
    <property type="match status" value="1"/>
</dbReference>
<dbReference type="Proteomes" id="UP000261905">
    <property type="component" value="Unassembled WGS sequence"/>
</dbReference>
<feature type="compositionally biased region" description="Polar residues" evidence="1">
    <location>
        <begin position="115"/>
        <end position="132"/>
    </location>
</feature>
<organism evidence="3 4">
    <name type="scientific">Paenibacillus paeoniae</name>
    <dbReference type="NCBI Taxonomy" id="2292705"/>
    <lineage>
        <taxon>Bacteria</taxon>
        <taxon>Bacillati</taxon>
        <taxon>Bacillota</taxon>
        <taxon>Bacilli</taxon>
        <taxon>Bacillales</taxon>
        <taxon>Paenibacillaceae</taxon>
        <taxon>Paenibacillus</taxon>
    </lineage>
</organism>
<evidence type="ECO:0000259" key="2">
    <source>
        <dbReference type="Pfam" id="PF14478"/>
    </source>
</evidence>
<keyword evidence="4" id="KW-1185">Reference proteome</keyword>
<feature type="domain" description="Transcobalamin-like C-terminal" evidence="2">
    <location>
        <begin position="226"/>
        <end position="303"/>
    </location>
</feature>
<evidence type="ECO:0000313" key="4">
    <source>
        <dbReference type="Proteomes" id="UP000261905"/>
    </source>
</evidence>
<reference evidence="3 4" key="1">
    <citation type="submission" date="2018-08" db="EMBL/GenBank/DDBJ databases">
        <title>Paenibacillus sp. M4BSY-1, whole genome shotgun sequence.</title>
        <authorList>
            <person name="Tuo L."/>
        </authorList>
    </citation>
    <scope>NUCLEOTIDE SEQUENCE [LARGE SCALE GENOMIC DNA]</scope>
    <source>
        <strain evidence="3 4">M4BSY-1</strain>
    </source>
</reference>
<feature type="compositionally biased region" description="Low complexity" evidence="1">
    <location>
        <begin position="133"/>
        <end position="147"/>
    </location>
</feature>
<comment type="caution">
    <text evidence="3">The sequence shown here is derived from an EMBL/GenBank/DDBJ whole genome shotgun (WGS) entry which is preliminary data.</text>
</comment>
<feature type="compositionally biased region" description="Basic and acidic residues" evidence="1">
    <location>
        <begin position="149"/>
        <end position="158"/>
    </location>
</feature>
<dbReference type="InterPro" id="IPR027954">
    <property type="entry name" value="Transcobalamin-like_C"/>
</dbReference>
<name>A0A371P618_9BACL</name>
<feature type="compositionally biased region" description="Low complexity" evidence="1">
    <location>
        <begin position="46"/>
        <end position="56"/>
    </location>
</feature>
<dbReference type="Pfam" id="PF14478">
    <property type="entry name" value="DUF4430"/>
    <property type="match status" value="1"/>
</dbReference>
<proteinExistence type="predicted"/>